<gene>
    <name evidence="7 10" type="primary">argC</name>
    <name evidence="10" type="ORF">FF011L_10700</name>
</gene>
<comment type="similarity">
    <text evidence="7">Belongs to the NAGSA dehydrogenase family. Type 1 subfamily.</text>
</comment>
<proteinExistence type="inferred from homology"/>
<dbReference type="Pfam" id="PF01118">
    <property type="entry name" value="Semialdhyde_dh"/>
    <property type="match status" value="1"/>
</dbReference>
<evidence type="ECO:0000256" key="7">
    <source>
        <dbReference type="HAMAP-Rule" id="MF_00150"/>
    </source>
</evidence>
<dbReference type="NCBIfam" id="TIGR01850">
    <property type="entry name" value="argC"/>
    <property type="match status" value="1"/>
</dbReference>
<dbReference type="EC" id="1.2.1.38" evidence="7"/>
<dbReference type="CDD" id="cd23934">
    <property type="entry name" value="AGPR_1_C"/>
    <property type="match status" value="1"/>
</dbReference>
<dbReference type="InterPro" id="IPR058924">
    <property type="entry name" value="AGPR_dimerisation_dom"/>
</dbReference>
<dbReference type="AlphaFoldDB" id="A0A517MBR3"/>
<dbReference type="InterPro" id="IPR023013">
    <property type="entry name" value="AGPR_AS"/>
</dbReference>
<evidence type="ECO:0000256" key="2">
    <source>
        <dbReference type="ARBA" id="ARBA00022571"/>
    </source>
</evidence>
<dbReference type="HAMAP" id="MF_00150">
    <property type="entry name" value="ArgC_type1"/>
    <property type="match status" value="1"/>
</dbReference>
<dbReference type="FunFam" id="3.30.360.10:FF:000014">
    <property type="entry name" value="N-acetyl-gamma-glutamyl-phosphate reductase"/>
    <property type="match status" value="1"/>
</dbReference>
<keyword evidence="4 7" id="KW-0521">NADP</keyword>
<dbReference type="EMBL" id="CP036262">
    <property type="protein sequence ID" value="QDS92328.1"/>
    <property type="molecule type" value="Genomic_DNA"/>
</dbReference>
<evidence type="ECO:0000256" key="1">
    <source>
        <dbReference type="ARBA" id="ARBA00004862"/>
    </source>
</evidence>
<feature type="domain" description="Semialdehyde dehydrogenase NAD-binding" evidence="9">
    <location>
        <begin position="59"/>
        <end position="198"/>
    </location>
</feature>
<dbReference type="Proteomes" id="UP000320672">
    <property type="component" value="Chromosome"/>
</dbReference>
<dbReference type="GO" id="GO:0006526">
    <property type="term" value="P:L-arginine biosynthetic process"/>
    <property type="evidence" value="ECO:0007669"/>
    <property type="project" value="UniProtKB-UniRule"/>
</dbReference>
<evidence type="ECO:0000256" key="3">
    <source>
        <dbReference type="ARBA" id="ARBA00022605"/>
    </source>
</evidence>
<keyword evidence="5 7" id="KW-0560">Oxidoreductase</keyword>
<feature type="active site" evidence="7 8">
    <location>
        <position position="206"/>
    </location>
</feature>
<accession>A0A517MBR3</accession>
<protein>
    <recommendedName>
        <fullName evidence="7">N-acetyl-gamma-glutamyl-phosphate reductase</fullName>
        <shortName evidence="7">AGPR</shortName>
        <ecNumber evidence="7">1.2.1.38</ecNumber>
    </recommendedName>
    <alternativeName>
        <fullName evidence="7">N-acetyl-glutamate semialdehyde dehydrogenase</fullName>
        <shortName evidence="7">NAGSA dehydrogenase</shortName>
    </alternativeName>
</protein>
<evidence type="ECO:0000256" key="5">
    <source>
        <dbReference type="ARBA" id="ARBA00023002"/>
    </source>
</evidence>
<dbReference type="PANTHER" id="PTHR32338:SF10">
    <property type="entry name" value="N-ACETYL-GAMMA-GLUTAMYL-PHOSPHATE REDUCTASE, CHLOROPLASTIC-RELATED"/>
    <property type="match status" value="1"/>
</dbReference>
<dbReference type="InterPro" id="IPR000534">
    <property type="entry name" value="Semialdehyde_DH_NAD-bd"/>
</dbReference>
<evidence type="ECO:0000313" key="11">
    <source>
        <dbReference type="Proteomes" id="UP000320672"/>
    </source>
</evidence>
<dbReference type="SUPFAM" id="SSF51735">
    <property type="entry name" value="NAD(P)-binding Rossmann-fold domains"/>
    <property type="match status" value="1"/>
</dbReference>
<comment type="function">
    <text evidence="7">Catalyzes the NADPH-dependent reduction of N-acetyl-5-glutamyl phosphate to yield N-acetyl-L-glutamate 5-semialdehyde.</text>
</comment>
<dbReference type="SUPFAM" id="SSF55347">
    <property type="entry name" value="Glyceraldehyde-3-phosphate dehydrogenase-like, C-terminal domain"/>
    <property type="match status" value="1"/>
</dbReference>
<keyword evidence="3 7" id="KW-0028">Amino-acid biosynthesis</keyword>
<sequence>MHGPSPAEAATAAFRCPPLTDLVHSGKIDHEETPAPIRRHSSFLIGSPFIANHLLTMIRVGIIGATGYTAFEAIRLIQGHPQAEVTAVTSRGDEGKSIVEVHPALRGSIDLPLSLADPAVLAQQCDVAFCCLPHAASAESVRSLREVGLRVIDLSADFRLREVSVYEEWYATKHPWPELLGQVAYGLPELFEDQIKGADLVANPGCYPTSAILPLAPLLQAKAIDANIIVDAKSGVSGAGRTPKLVNLYCEANESITAYAIGSHRHQPEMVDVLERFTGVQADILFTPHLTPMDRGILATIYVQGPGLTAAKVKQMWNETYADAPFVHIVDAPPATKHVSGTNHVHMGAFDAGGRVVLCCAIDNVTKGASGAAVQNMNCMFGLDQTMGL</sequence>
<comment type="pathway">
    <text evidence="1 7">Amino-acid biosynthesis; L-arginine biosynthesis; N(2)-acetyl-L-ornithine from L-glutamate: step 3/4.</text>
</comment>
<comment type="catalytic activity">
    <reaction evidence="6 7">
        <text>N-acetyl-L-glutamate 5-semialdehyde + phosphate + NADP(+) = N-acetyl-L-glutamyl 5-phosphate + NADPH + H(+)</text>
        <dbReference type="Rhea" id="RHEA:21588"/>
        <dbReference type="ChEBI" id="CHEBI:15378"/>
        <dbReference type="ChEBI" id="CHEBI:29123"/>
        <dbReference type="ChEBI" id="CHEBI:43474"/>
        <dbReference type="ChEBI" id="CHEBI:57783"/>
        <dbReference type="ChEBI" id="CHEBI:57936"/>
        <dbReference type="ChEBI" id="CHEBI:58349"/>
        <dbReference type="EC" id="1.2.1.38"/>
    </reaction>
</comment>
<dbReference type="CDD" id="cd17895">
    <property type="entry name" value="AGPR_1_N"/>
    <property type="match status" value="1"/>
</dbReference>
<evidence type="ECO:0000313" key="10">
    <source>
        <dbReference type="EMBL" id="QDS92328.1"/>
    </source>
</evidence>
<dbReference type="SMART" id="SM00859">
    <property type="entry name" value="Semialdhyde_dh"/>
    <property type="match status" value="1"/>
</dbReference>
<organism evidence="10 11">
    <name type="scientific">Roseimaritima multifibrata</name>
    <dbReference type="NCBI Taxonomy" id="1930274"/>
    <lineage>
        <taxon>Bacteria</taxon>
        <taxon>Pseudomonadati</taxon>
        <taxon>Planctomycetota</taxon>
        <taxon>Planctomycetia</taxon>
        <taxon>Pirellulales</taxon>
        <taxon>Pirellulaceae</taxon>
        <taxon>Roseimaritima</taxon>
    </lineage>
</organism>
<evidence type="ECO:0000259" key="9">
    <source>
        <dbReference type="SMART" id="SM00859"/>
    </source>
</evidence>
<dbReference type="Pfam" id="PF22698">
    <property type="entry name" value="Semialdhyde_dhC_1"/>
    <property type="match status" value="1"/>
</dbReference>
<dbReference type="Gene3D" id="3.40.50.720">
    <property type="entry name" value="NAD(P)-binding Rossmann-like Domain"/>
    <property type="match status" value="1"/>
</dbReference>
<dbReference type="KEGG" id="rml:FF011L_10700"/>
<keyword evidence="7" id="KW-0963">Cytoplasm</keyword>
<dbReference type="InterPro" id="IPR036291">
    <property type="entry name" value="NAD(P)-bd_dom_sf"/>
</dbReference>
<keyword evidence="2 7" id="KW-0055">Arginine biosynthesis</keyword>
<dbReference type="GO" id="GO:0005737">
    <property type="term" value="C:cytoplasm"/>
    <property type="evidence" value="ECO:0007669"/>
    <property type="project" value="UniProtKB-SubCell"/>
</dbReference>
<dbReference type="UniPathway" id="UPA00068">
    <property type="reaction ID" value="UER00108"/>
</dbReference>
<dbReference type="InterPro" id="IPR000706">
    <property type="entry name" value="AGPR_type-1"/>
</dbReference>
<name>A0A517MBR3_9BACT</name>
<dbReference type="PANTHER" id="PTHR32338">
    <property type="entry name" value="N-ACETYL-GAMMA-GLUTAMYL-PHOSPHATE REDUCTASE, CHLOROPLASTIC-RELATED-RELATED"/>
    <property type="match status" value="1"/>
</dbReference>
<dbReference type="Gene3D" id="3.30.360.10">
    <property type="entry name" value="Dihydrodipicolinate Reductase, domain 2"/>
    <property type="match status" value="1"/>
</dbReference>
<evidence type="ECO:0000256" key="6">
    <source>
        <dbReference type="ARBA" id="ARBA00050557"/>
    </source>
</evidence>
<dbReference type="GO" id="GO:0003942">
    <property type="term" value="F:N-acetyl-gamma-glutamyl-phosphate reductase activity"/>
    <property type="evidence" value="ECO:0007669"/>
    <property type="project" value="UniProtKB-UniRule"/>
</dbReference>
<dbReference type="GO" id="GO:0051287">
    <property type="term" value="F:NAD binding"/>
    <property type="evidence" value="ECO:0007669"/>
    <property type="project" value="InterPro"/>
</dbReference>
<evidence type="ECO:0000256" key="4">
    <source>
        <dbReference type="ARBA" id="ARBA00022857"/>
    </source>
</evidence>
<dbReference type="InterPro" id="IPR050085">
    <property type="entry name" value="AGPR"/>
</dbReference>
<keyword evidence="11" id="KW-1185">Reference proteome</keyword>
<dbReference type="GO" id="GO:0070401">
    <property type="term" value="F:NADP+ binding"/>
    <property type="evidence" value="ECO:0007669"/>
    <property type="project" value="InterPro"/>
</dbReference>
<evidence type="ECO:0000256" key="8">
    <source>
        <dbReference type="PROSITE-ProRule" id="PRU10010"/>
    </source>
</evidence>
<reference evidence="10 11" key="1">
    <citation type="submission" date="2019-02" db="EMBL/GenBank/DDBJ databases">
        <title>Deep-cultivation of Planctomycetes and their phenomic and genomic characterization uncovers novel biology.</title>
        <authorList>
            <person name="Wiegand S."/>
            <person name="Jogler M."/>
            <person name="Boedeker C."/>
            <person name="Pinto D."/>
            <person name="Vollmers J."/>
            <person name="Rivas-Marin E."/>
            <person name="Kohn T."/>
            <person name="Peeters S.H."/>
            <person name="Heuer A."/>
            <person name="Rast P."/>
            <person name="Oberbeckmann S."/>
            <person name="Bunk B."/>
            <person name="Jeske O."/>
            <person name="Meyerdierks A."/>
            <person name="Storesund J.E."/>
            <person name="Kallscheuer N."/>
            <person name="Luecker S."/>
            <person name="Lage O.M."/>
            <person name="Pohl T."/>
            <person name="Merkel B.J."/>
            <person name="Hornburger P."/>
            <person name="Mueller R.-W."/>
            <person name="Bruemmer F."/>
            <person name="Labrenz M."/>
            <person name="Spormann A.M."/>
            <person name="Op den Camp H."/>
            <person name="Overmann J."/>
            <person name="Amann R."/>
            <person name="Jetten M.S.M."/>
            <person name="Mascher T."/>
            <person name="Medema M.H."/>
            <person name="Devos D.P."/>
            <person name="Kaster A.-K."/>
            <person name="Ovreas L."/>
            <person name="Rohde M."/>
            <person name="Galperin M.Y."/>
            <person name="Jogler C."/>
        </authorList>
    </citation>
    <scope>NUCLEOTIDE SEQUENCE [LARGE SCALE GENOMIC DNA]</scope>
    <source>
        <strain evidence="10 11">FF011L</strain>
    </source>
</reference>
<comment type="subcellular location">
    <subcellularLocation>
        <location evidence="7">Cytoplasm</location>
    </subcellularLocation>
</comment>
<dbReference type="PROSITE" id="PS01224">
    <property type="entry name" value="ARGC"/>
    <property type="match status" value="1"/>
</dbReference>